<dbReference type="InterPro" id="IPR029055">
    <property type="entry name" value="Ntn_hydrolases_N"/>
</dbReference>
<evidence type="ECO:0000256" key="14">
    <source>
        <dbReference type="PROSITE-ProRule" id="PRU00808"/>
    </source>
</evidence>
<evidence type="ECO:0000256" key="11">
    <source>
        <dbReference type="ARBA" id="ARBA00022989"/>
    </source>
</evidence>
<dbReference type="Proteomes" id="UP001153954">
    <property type="component" value="Unassembled WGS sequence"/>
</dbReference>
<keyword evidence="6" id="KW-0813">Transport</keyword>
<dbReference type="GO" id="GO:0019773">
    <property type="term" value="C:proteasome core complex, alpha-subunit complex"/>
    <property type="evidence" value="ECO:0007669"/>
    <property type="project" value="UniProtKB-UniRule"/>
</dbReference>
<evidence type="ECO:0000313" key="17">
    <source>
        <dbReference type="EMBL" id="CAH2089519.1"/>
    </source>
</evidence>
<dbReference type="Pfam" id="PF03188">
    <property type="entry name" value="Cytochrom_B561"/>
    <property type="match status" value="1"/>
</dbReference>
<dbReference type="SMART" id="SM00665">
    <property type="entry name" value="B561"/>
    <property type="match status" value="1"/>
</dbReference>
<keyword evidence="9 14" id="KW-0647">Proteasome</keyword>
<keyword evidence="10" id="KW-0249">Electron transport</keyword>
<sequence length="496" mass="55192">MDKPSTSQQPIEKVEMFEIREHVPYQAEVTRAPAAYDQESGDTHYTSSWTSAWSAICQLINLFHHMLVAIVVFCLWRYALTSRPDGSITNYQLHIVFAGTGYQLFLVESLLTLHRHNSWSLQISKDSKRIIHGCLQLVGSFFVFGGTFLALSEVNMEINTAHGICGVVALAFTLISFISGIIALFSSKVRLMIKSGPVKILHIAVGIFAISMGLITLTIGLYSPEFRTSQEDLSTALIVIARRYDTRTTIFSPEGRLYQVEYAMEAISHAGTSLGILATDGILLAAERRNTNKLLDEVFFSEKIYKLNDDMVCSVAGITSDANVLTNELRLIAQRYLLQYGESIPCEQLVSWLCDVKQAYTQYGGKRPFGVSILYMGWDKHYGYQLYQSDPSGNYGGWKATCIGNNSAAAVSSLKQEYKENETTLAEAQALAIKVLSKTLDMTKLTPEKVEMATLTRKDNKTIIRILTSTEVEKLIADFEKSEAEAEAAKKQAPKS</sequence>
<dbReference type="CDD" id="cd03752">
    <property type="entry name" value="proteasome_alpha_type_4"/>
    <property type="match status" value="1"/>
</dbReference>
<dbReference type="SMART" id="SM00948">
    <property type="entry name" value="Proteasome_A_N"/>
    <property type="match status" value="1"/>
</dbReference>
<keyword evidence="7" id="KW-0963">Cytoplasm</keyword>
<proteinExistence type="inferred from homology"/>
<dbReference type="PROSITE" id="PS51475">
    <property type="entry name" value="PROTEASOME_ALPHA_2"/>
    <property type="match status" value="1"/>
</dbReference>
<keyword evidence="13" id="KW-0539">Nucleus</keyword>
<name>A0AAU9TS45_EUPED</name>
<dbReference type="Gene3D" id="1.20.120.1770">
    <property type="match status" value="1"/>
</dbReference>
<keyword evidence="11 15" id="KW-1133">Transmembrane helix</keyword>
<dbReference type="Pfam" id="PF00227">
    <property type="entry name" value="Proteasome"/>
    <property type="match status" value="1"/>
</dbReference>
<dbReference type="PROSITE" id="PS50939">
    <property type="entry name" value="CYTOCHROME_B561"/>
    <property type="match status" value="1"/>
</dbReference>
<feature type="transmembrane region" description="Helical" evidence="15">
    <location>
        <begin position="91"/>
        <end position="113"/>
    </location>
</feature>
<comment type="similarity">
    <text evidence="14">Belongs to the peptidase T1A family.</text>
</comment>
<evidence type="ECO:0000256" key="3">
    <source>
        <dbReference type="ARBA" id="ARBA00004370"/>
    </source>
</evidence>
<dbReference type="InterPro" id="IPR016050">
    <property type="entry name" value="Proteasome_bsu_CS"/>
</dbReference>
<evidence type="ECO:0000256" key="10">
    <source>
        <dbReference type="ARBA" id="ARBA00022982"/>
    </source>
</evidence>
<dbReference type="InterPro" id="IPR000426">
    <property type="entry name" value="Proteasome_asu_N"/>
</dbReference>
<protein>
    <recommendedName>
        <fullName evidence="5">Proteasome subunit alpha type-4</fullName>
    </recommendedName>
</protein>
<evidence type="ECO:0000256" key="1">
    <source>
        <dbReference type="ARBA" id="ARBA00002000"/>
    </source>
</evidence>
<dbReference type="GO" id="GO:0006511">
    <property type="term" value="P:ubiquitin-dependent protein catabolic process"/>
    <property type="evidence" value="ECO:0007669"/>
    <property type="project" value="InterPro"/>
</dbReference>
<evidence type="ECO:0000256" key="12">
    <source>
        <dbReference type="ARBA" id="ARBA00023136"/>
    </source>
</evidence>
<feature type="transmembrane region" description="Helical" evidence="15">
    <location>
        <begin position="198"/>
        <end position="222"/>
    </location>
</feature>
<dbReference type="InterPro" id="IPR023332">
    <property type="entry name" value="Proteasome_alpha-type"/>
</dbReference>
<dbReference type="AlphaFoldDB" id="A0AAU9TS45"/>
<feature type="transmembrane region" description="Helical" evidence="15">
    <location>
        <begin position="59"/>
        <end position="79"/>
    </location>
</feature>
<evidence type="ECO:0000256" key="9">
    <source>
        <dbReference type="ARBA" id="ARBA00022942"/>
    </source>
</evidence>
<dbReference type="InterPro" id="IPR006593">
    <property type="entry name" value="Cyt_b561/ferric_Rdtase_TM"/>
</dbReference>
<dbReference type="GO" id="GO:0016020">
    <property type="term" value="C:membrane"/>
    <property type="evidence" value="ECO:0007669"/>
    <property type="project" value="UniProtKB-SubCell"/>
</dbReference>
<evidence type="ECO:0000256" key="15">
    <source>
        <dbReference type="SAM" id="Phobius"/>
    </source>
</evidence>
<evidence type="ECO:0000259" key="16">
    <source>
        <dbReference type="PROSITE" id="PS50939"/>
    </source>
</evidence>
<dbReference type="PROSITE" id="PS00388">
    <property type="entry name" value="PROTEASOME_ALPHA_1"/>
    <property type="match status" value="1"/>
</dbReference>
<comment type="function">
    <text evidence="1">The proteasome is a multicatalytic proteinase complex which is characterized by its ability to cleave peptides with Arg, Phe, Tyr, Leu, and Glu adjacent to the leaving group at neutral or slightly basic pH. The proteasome has an ATP-dependent proteolytic activity.</text>
</comment>
<reference evidence="17" key="1">
    <citation type="submission" date="2022-03" db="EMBL/GenBank/DDBJ databases">
        <authorList>
            <person name="Tunstrom K."/>
        </authorList>
    </citation>
    <scope>NUCLEOTIDE SEQUENCE</scope>
</reference>
<gene>
    <name evidence="17" type="ORF">EEDITHA_LOCUS5566</name>
</gene>
<keyword evidence="12 15" id="KW-0472">Membrane</keyword>
<dbReference type="NCBIfam" id="NF003075">
    <property type="entry name" value="PRK03996.1"/>
    <property type="match status" value="1"/>
</dbReference>
<evidence type="ECO:0000256" key="8">
    <source>
        <dbReference type="ARBA" id="ARBA00022692"/>
    </source>
</evidence>
<dbReference type="PANTHER" id="PTHR11599">
    <property type="entry name" value="PROTEASOME SUBUNIT ALPHA/BETA"/>
    <property type="match status" value="1"/>
</dbReference>
<evidence type="ECO:0000256" key="6">
    <source>
        <dbReference type="ARBA" id="ARBA00022448"/>
    </source>
</evidence>
<accession>A0AAU9TS45</accession>
<dbReference type="FunFam" id="3.60.20.10:FF:000022">
    <property type="entry name" value="Proteasome subunit alpha type"/>
    <property type="match status" value="1"/>
</dbReference>
<dbReference type="InterPro" id="IPR001353">
    <property type="entry name" value="Proteasome_sua/b"/>
</dbReference>
<organism evidence="17 18">
    <name type="scientific">Euphydryas editha</name>
    <name type="common">Edith's checkerspot</name>
    <dbReference type="NCBI Taxonomy" id="104508"/>
    <lineage>
        <taxon>Eukaryota</taxon>
        <taxon>Metazoa</taxon>
        <taxon>Ecdysozoa</taxon>
        <taxon>Arthropoda</taxon>
        <taxon>Hexapoda</taxon>
        <taxon>Insecta</taxon>
        <taxon>Pterygota</taxon>
        <taxon>Neoptera</taxon>
        <taxon>Endopterygota</taxon>
        <taxon>Lepidoptera</taxon>
        <taxon>Glossata</taxon>
        <taxon>Ditrysia</taxon>
        <taxon>Papilionoidea</taxon>
        <taxon>Nymphalidae</taxon>
        <taxon>Nymphalinae</taxon>
        <taxon>Euphydryas</taxon>
    </lineage>
</organism>
<keyword evidence="18" id="KW-1185">Reference proteome</keyword>
<evidence type="ECO:0000256" key="2">
    <source>
        <dbReference type="ARBA" id="ARBA00004123"/>
    </source>
</evidence>
<feature type="transmembrane region" description="Helical" evidence="15">
    <location>
        <begin position="134"/>
        <end position="154"/>
    </location>
</feature>
<feature type="transmembrane region" description="Helical" evidence="15">
    <location>
        <begin position="160"/>
        <end position="186"/>
    </location>
</feature>
<dbReference type="SUPFAM" id="SSF56235">
    <property type="entry name" value="N-terminal nucleophile aminohydrolases (Ntn hydrolases)"/>
    <property type="match status" value="1"/>
</dbReference>
<dbReference type="GO" id="GO:0005737">
    <property type="term" value="C:cytoplasm"/>
    <property type="evidence" value="ECO:0007669"/>
    <property type="project" value="UniProtKB-SubCell"/>
</dbReference>
<evidence type="ECO:0000256" key="13">
    <source>
        <dbReference type="ARBA" id="ARBA00023242"/>
    </source>
</evidence>
<comment type="caution">
    <text evidence="17">The sequence shown here is derived from an EMBL/GenBank/DDBJ whole genome shotgun (WGS) entry which is preliminary data.</text>
</comment>
<dbReference type="InterPro" id="IPR050115">
    <property type="entry name" value="Proteasome_alpha"/>
</dbReference>
<comment type="subcellular location">
    <subcellularLocation>
        <location evidence="4">Cytoplasm</location>
    </subcellularLocation>
    <subcellularLocation>
        <location evidence="3">Membrane</location>
    </subcellularLocation>
    <subcellularLocation>
        <location evidence="2">Nucleus</location>
    </subcellularLocation>
</comment>
<evidence type="ECO:0000256" key="5">
    <source>
        <dbReference type="ARBA" id="ARBA00021341"/>
    </source>
</evidence>
<dbReference type="GO" id="GO:0005634">
    <property type="term" value="C:nucleus"/>
    <property type="evidence" value="ECO:0007669"/>
    <property type="project" value="UniProtKB-SubCell"/>
</dbReference>
<feature type="domain" description="Cytochrome b561" evidence="16">
    <location>
        <begin position="59"/>
        <end position="260"/>
    </location>
</feature>
<evidence type="ECO:0000256" key="7">
    <source>
        <dbReference type="ARBA" id="ARBA00022490"/>
    </source>
</evidence>
<dbReference type="Pfam" id="PF10584">
    <property type="entry name" value="Proteasome_A_N"/>
    <property type="match status" value="1"/>
</dbReference>
<dbReference type="EMBL" id="CAKOGL010000008">
    <property type="protein sequence ID" value="CAH2089519.1"/>
    <property type="molecule type" value="Genomic_DNA"/>
</dbReference>
<dbReference type="Gene3D" id="3.60.20.10">
    <property type="entry name" value="Glutamine Phosphoribosylpyrophosphate, subunit 1, domain 1"/>
    <property type="match status" value="1"/>
</dbReference>
<keyword evidence="8 15" id="KW-0812">Transmembrane</keyword>
<dbReference type="PROSITE" id="PS00854">
    <property type="entry name" value="PROTEASOME_BETA_1"/>
    <property type="match status" value="1"/>
</dbReference>
<evidence type="ECO:0000313" key="18">
    <source>
        <dbReference type="Proteomes" id="UP001153954"/>
    </source>
</evidence>
<evidence type="ECO:0000256" key="4">
    <source>
        <dbReference type="ARBA" id="ARBA00004496"/>
    </source>
</evidence>